<name>A0AAW7VEN6_ECOLX</name>
<reference evidence="3" key="1">
    <citation type="submission" date="2023-07" db="EMBL/GenBank/DDBJ databases">
        <title>High risk of intestinal colonization with ESBL-producing Escherichia coli among soldiers of military contingents in specific geographic regions.</title>
        <authorList>
            <person name="Literacka E."/>
        </authorList>
    </citation>
    <scope>NUCLEOTIDE SEQUENCE</scope>
    <source>
        <strain evidence="3">33</strain>
    </source>
</reference>
<organism evidence="3 4">
    <name type="scientific">Escherichia coli</name>
    <dbReference type="NCBI Taxonomy" id="562"/>
    <lineage>
        <taxon>Bacteria</taxon>
        <taxon>Pseudomonadati</taxon>
        <taxon>Pseudomonadota</taxon>
        <taxon>Gammaproteobacteria</taxon>
        <taxon>Enterobacterales</taxon>
        <taxon>Enterobacteriaceae</taxon>
        <taxon>Escherichia</taxon>
    </lineage>
</organism>
<dbReference type="EMBL" id="JAUKZB010000013">
    <property type="protein sequence ID" value="MDO2731726.1"/>
    <property type="molecule type" value="Genomic_DNA"/>
</dbReference>
<dbReference type="RefSeq" id="WP_244473346.1">
    <property type="nucleotide sequence ID" value="NZ_CAJHSD010000029.1"/>
</dbReference>
<comment type="caution">
    <text evidence="3">The sequence shown here is derived from an EMBL/GenBank/DDBJ whole genome shotgun (WGS) entry which is preliminary data.</text>
</comment>
<protein>
    <recommendedName>
        <fullName evidence="2">Long-tail fiber proximal subunit trimerization domain-containing protein</fullName>
    </recommendedName>
</protein>
<feature type="compositionally biased region" description="Polar residues" evidence="1">
    <location>
        <begin position="305"/>
        <end position="322"/>
    </location>
</feature>
<evidence type="ECO:0000256" key="1">
    <source>
        <dbReference type="SAM" id="MobiDB-lite"/>
    </source>
</evidence>
<sequence>MWYREGTITFTQGSNTLVGAGTAWNVTANGVLPGMIVIGPDNKLYEIKRVTSDTNIVLSEPYTGETQSEVPCRIITTYEGDLTQFSARFTALMSRMSADSKSIRSWLTALDEVTIEREDGTEVTVKPLMQIVNEHNENVEWYKNNTDAIDAAGDKAREAAASAAAAAKSANAAGEKASQASQSASAAASSQSAASASATAAKKSETNAAASQKSAATSASTATTKASEAATSARDASASKVAAKSSETSAASSAGSAASSATAAGNSAKAAKTSETNADNSAQAAADSQTASANSATAAKKSETNAKNSESAAKVSETNAKASENKAKEYLDKVGGLVSPMTQYDWPVVTGNESFYIKIAKLSDPGSNNCHVTLMVTNAGNYGSTYGNIDFIEISARGLPSSLTADNVSRYLSIRRLGATGLTDDNQMRYGLVKGDGFIEVWALQRAFINGAKVAVLAQTARTELYIPDGFVKQTAAPSGYVEGNVVRIYDQVNKPTKADLGLSNAMLTGAFGLGGSGIATTGKMSDVEILKALRDKGGHFWRGDKPTGSTATIYSHGSGIFSRCGDTWSAINIDYSSGNVKVYAGNDRGLDGGTFKVNQLYGSANKPSKSDVGLGNVTNDAQVKKTGDTMTGGLTFANDSILAWIRNTDWAKIGFKNDADGDTDSYMWFETGDNGNEYFKWRSRQSTTTKDLMNLKWDALSVLVKALFSSEVKISTVNALRIFNSSFGAIFRRSEESLYIIPTRENEGENGDIGPLRPFNINLRTGVVSVGHGLNVTGGVNGSLNGNASTATKLQTARTINGVSFDGSKNIELTPRSIGTINSATMSFSGGAGWFKLATVTMPQASSVVYISLIGGAGYNVGSPQQAGISELVLRAGNGNPKGITGALWRRTSVGFTNFAWVNTSGDTYDIYVEIGNYATGVNIQWDYTKDATVQIHTSPTYTANKPTGLTDGTVYVIYSSHIKPTATDVGALPITGGNLNGGLTATGEIISKSANGLRIAYGNYGFFIRNDGSNTYFMLTDSGNSLGTYNRLRPLIINNANGAVTIGNGLNVTGGINGSLNGNAATATKLQTARTIGGVSFDGSANINLPGVNIAGNQNTTGNAATATKLQTARTINGVSFDGSKNIELTAEDLNLEQTVELAAGALQKNQNGADIPGKDTFTKNIGACRAFHSAISTGAGNWTTAQLIEWLDSQGAFNHPYWMCKCSWSYGNNKIITDTGCGTIHLAGCVIEVMGNKGAMTIRVTTPSTSSGGGTTNAQFTYINHGDAYAPGWRRDYNTKNQQPAFALGKTGGTVGNDKAVGWNWNSGVYNANIGGATTLILHFNMSEGSCPAVQFRVNYKNGGIFYRSARDGYGFEANWSEFYTTTRKPSAGDVGAYTQAECNSRFITGIRLGGLSSVQTWNGPGWSDRSGYVVTGSVNGNRDELIDTTQARPIQYCINGTWYNAGSI</sequence>
<dbReference type="InterPro" id="IPR048390">
    <property type="entry name" value="Gp34_trimer"/>
</dbReference>
<dbReference type="GO" id="GO:0000122">
    <property type="term" value="P:negative regulation of transcription by RNA polymerase II"/>
    <property type="evidence" value="ECO:0007669"/>
    <property type="project" value="TreeGrafter"/>
</dbReference>
<feature type="compositionally biased region" description="Low complexity" evidence="1">
    <location>
        <begin position="271"/>
        <end position="299"/>
    </location>
</feature>
<dbReference type="GO" id="GO:1990841">
    <property type="term" value="F:promoter-specific chromatin binding"/>
    <property type="evidence" value="ECO:0007669"/>
    <property type="project" value="TreeGrafter"/>
</dbReference>
<dbReference type="Proteomes" id="UP001174465">
    <property type="component" value="Unassembled WGS sequence"/>
</dbReference>
<feature type="domain" description="Long-tail fiber proximal subunit trimerization" evidence="2">
    <location>
        <begin position="651"/>
        <end position="762"/>
    </location>
</feature>
<gene>
    <name evidence="3" type="ORF">Q2V64_18545</name>
</gene>
<evidence type="ECO:0000259" key="2">
    <source>
        <dbReference type="Pfam" id="PF21446"/>
    </source>
</evidence>
<dbReference type="PANTHER" id="PTHR10825:SF29">
    <property type="entry name" value="POLYCOMB GROUP RING FINGER PROTEIN 1"/>
    <property type="match status" value="1"/>
</dbReference>
<feature type="domain" description="Long-tail fiber proximal subunit trimerization" evidence="2">
    <location>
        <begin position="962"/>
        <end position="1039"/>
    </location>
</feature>
<evidence type="ECO:0000313" key="4">
    <source>
        <dbReference type="Proteomes" id="UP001174465"/>
    </source>
</evidence>
<dbReference type="PANTHER" id="PTHR10825">
    <property type="entry name" value="RING FINGER DOMAIN-CONTAINING, POLYCOMB GROUP COMPONENT"/>
    <property type="match status" value="1"/>
</dbReference>
<feature type="region of interest" description="Disordered" evidence="1">
    <location>
        <begin position="206"/>
        <end position="238"/>
    </location>
</feature>
<proteinExistence type="predicted"/>
<evidence type="ECO:0000313" key="3">
    <source>
        <dbReference type="EMBL" id="MDO2731726.1"/>
    </source>
</evidence>
<feature type="region of interest" description="Disordered" evidence="1">
    <location>
        <begin position="271"/>
        <end position="322"/>
    </location>
</feature>
<dbReference type="Pfam" id="PF21446">
    <property type="entry name" value="Gp34_trimer"/>
    <property type="match status" value="2"/>
</dbReference>
<accession>A0AAW7VEN6</accession>